<evidence type="ECO:0000256" key="1">
    <source>
        <dbReference type="SAM" id="Coils"/>
    </source>
</evidence>
<feature type="region of interest" description="Disordered" evidence="2">
    <location>
        <begin position="1"/>
        <end position="36"/>
    </location>
</feature>
<feature type="region of interest" description="Disordered" evidence="2">
    <location>
        <begin position="844"/>
        <end position="911"/>
    </location>
</feature>
<dbReference type="AlphaFoldDB" id="A0A316V8B0"/>
<evidence type="ECO:0000259" key="3">
    <source>
        <dbReference type="Pfam" id="PF09088"/>
    </source>
</evidence>
<dbReference type="Pfam" id="PF09090">
    <property type="entry name" value="MIF4G_like_2"/>
    <property type="match status" value="1"/>
</dbReference>
<dbReference type="InterPro" id="IPR015172">
    <property type="entry name" value="MIF4G-like_typ-1"/>
</dbReference>
<feature type="non-terminal residue" evidence="5">
    <location>
        <position position="1"/>
    </location>
</feature>
<dbReference type="InterPro" id="IPR015174">
    <property type="entry name" value="MIF4G-like_typ-2"/>
</dbReference>
<dbReference type="GO" id="GO:0003729">
    <property type="term" value="F:mRNA binding"/>
    <property type="evidence" value="ECO:0007669"/>
    <property type="project" value="TreeGrafter"/>
</dbReference>
<dbReference type="GO" id="GO:0005846">
    <property type="term" value="C:nuclear cap binding complex"/>
    <property type="evidence" value="ECO:0007669"/>
    <property type="project" value="InterPro"/>
</dbReference>
<name>A0A316V8B0_9BASI</name>
<feature type="region of interest" description="Disordered" evidence="2">
    <location>
        <begin position="342"/>
        <end position="389"/>
    </location>
</feature>
<dbReference type="RefSeq" id="XP_025354022.1">
    <property type="nucleotide sequence ID" value="XM_025495838.1"/>
</dbReference>
<dbReference type="InterPro" id="IPR027159">
    <property type="entry name" value="CBP80"/>
</dbReference>
<feature type="compositionally biased region" description="Gly residues" evidence="2">
    <location>
        <begin position="16"/>
        <end position="32"/>
    </location>
</feature>
<reference evidence="5 6" key="1">
    <citation type="journal article" date="2018" name="Mol. Biol. Evol.">
        <title>Broad Genomic Sampling Reveals a Smut Pathogenic Ancestry of the Fungal Clade Ustilaginomycotina.</title>
        <authorList>
            <person name="Kijpornyongpan T."/>
            <person name="Mondo S.J."/>
            <person name="Barry K."/>
            <person name="Sandor L."/>
            <person name="Lee J."/>
            <person name="Lipzen A."/>
            <person name="Pangilinan J."/>
            <person name="LaButti K."/>
            <person name="Hainaut M."/>
            <person name="Henrissat B."/>
            <person name="Grigoriev I.V."/>
            <person name="Spatafora J.W."/>
            <person name="Aime M.C."/>
        </authorList>
    </citation>
    <scope>NUCLEOTIDE SEQUENCE [LARGE SCALE GENOMIC DNA]</scope>
    <source>
        <strain evidence="5 6">MCA 3882</strain>
    </source>
</reference>
<dbReference type="GO" id="GO:0006406">
    <property type="term" value="P:mRNA export from nucleus"/>
    <property type="evidence" value="ECO:0007669"/>
    <property type="project" value="InterPro"/>
</dbReference>
<dbReference type="STRING" id="1280837.A0A316V8B0"/>
<proteinExistence type="predicted"/>
<dbReference type="PANTHER" id="PTHR12412">
    <property type="entry name" value="CAP BINDING PROTEIN"/>
    <property type="match status" value="1"/>
</dbReference>
<dbReference type="GO" id="GO:0000184">
    <property type="term" value="P:nuclear-transcribed mRNA catabolic process, nonsense-mediated decay"/>
    <property type="evidence" value="ECO:0007669"/>
    <property type="project" value="TreeGrafter"/>
</dbReference>
<dbReference type="EMBL" id="KZ819604">
    <property type="protein sequence ID" value="PWN33720.1"/>
    <property type="molecule type" value="Genomic_DNA"/>
</dbReference>
<evidence type="ECO:0000256" key="2">
    <source>
        <dbReference type="SAM" id="MobiDB-lite"/>
    </source>
</evidence>
<protein>
    <recommendedName>
        <fullName evidence="7">MIF4G domain-containing protein</fullName>
    </recommendedName>
</protein>
<dbReference type="OrthoDB" id="10252707at2759"/>
<evidence type="ECO:0000313" key="5">
    <source>
        <dbReference type="EMBL" id="PWN33720.1"/>
    </source>
</evidence>
<feature type="domain" description="MIF4G-like type 1" evidence="3">
    <location>
        <begin position="410"/>
        <end position="612"/>
    </location>
</feature>
<feature type="compositionally biased region" description="Basic and acidic residues" evidence="2">
    <location>
        <begin position="854"/>
        <end position="864"/>
    </location>
</feature>
<dbReference type="Gene3D" id="1.25.40.180">
    <property type="match status" value="3"/>
</dbReference>
<dbReference type="Proteomes" id="UP000245771">
    <property type="component" value="Unassembled WGS sequence"/>
</dbReference>
<dbReference type="Pfam" id="PF09088">
    <property type="entry name" value="MIF4G_like"/>
    <property type="match status" value="1"/>
</dbReference>
<feature type="non-terminal residue" evidence="5">
    <location>
        <position position="995"/>
    </location>
</feature>
<dbReference type="PANTHER" id="PTHR12412:SF2">
    <property type="entry name" value="NUCLEAR CAP-BINDING PROTEIN SUBUNIT 1"/>
    <property type="match status" value="1"/>
</dbReference>
<evidence type="ECO:0000259" key="4">
    <source>
        <dbReference type="Pfam" id="PF09090"/>
    </source>
</evidence>
<dbReference type="GO" id="GO:0000339">
    <property type="term" value="F:RNA cap binding"/>
    <property type="evidence" value="ECO:0007669"/>
    <property type="project" value="InterPro"/>
</dbReference>
<sequence>GGEGGYRPRGPRRSGGRGGWQGHHGGYGGGGYQRPRDVYDAEEDYKRRVRDSLFRLGDVREGSNEEFHPPSELFRMKEFLDQSIVRGGQYYDTVIHSFKVMSTEQPHKTPLTAALLGFLFLQPTAVDDNASGWDAKPEERESVPASNGGAKVVKDLIAAFRNDLDARLWRNARLYLHLFASLIPLGIIQAASVRRMLTSFAAVLDEPGVTAARGDRAAICIIETMCRAGRDLCKDGEDGDQRFALQELDDLVERVERYAKEYRNVEVDLVRPFAILSESEKGEEEDWMHEETFDTAVIALQKLRARDYSKSAFLPSPLDLLPPPIVASVAIPHPETIALPDLLVPPDDEYADGPSTSTHNLSSSQGNGQDRNRQRRTGKSSNTDEQATYRAGAGVERVYRYPRWFKDTVPAPSTPEAVTLRSTIQDIIDLYQVNRKECAKILFDLPRWLRKGTFAGKGVSPLVGIFGEAEDSWQLSADDTLQGSWSLDELIVESILSNSLVLPVPPQKPLYYTTLLREVVTINPQSIAPAMGKSVRRVYGLLGTGRADTEAIRRFADWFSVHLSNFNFSWNWKEWIPDMGKAHAHPKLAFARRIVELEIRLAYFERIKQSLPAEVQAHLLPPAEPSPTFTYAAEDHPFHERAAGLIQSMRARATAEVILAELQSFRKEIAPESSSSFVPSSNETAGFKVKNEAEAELAIRDVVMQSLLSIGSRSFSHFLNVVERYHALLRQLSTSPSMRLAILSSTVRFWHSSSQWILIIVDKWLQYRIIEPTDVVDFVFSPPTDQPEITTGTEDVAQMRDWSSFLWWELIKLTVHKVHGRVDQVKKRLETLKREEIDRLEREEAVKEAGNGMEDIRNEKDGEPKAALFPSGATVSTLPRRPDLPPVPSAAAGDDNALDASATGPNAEKKQTVEEVETAYQNISQEQRKVLIRTLTGFVDRLKGAPATIWQRKEQEGNDEQTWQDWWVKGWYVEYCRLFNKDLMANHETIIGNVF</sequence>
<keyword evidence="6" id="KW-1185">Reference proteome</keyword>
<keyword evidence="1" id="KW-0175">Coiled coil</keyword>
<dbReference type="GeneID" id="37017619"/>
<feature type="coiled-coil region" evidence="1">
    <location>
        <begin position="241"/>
        <end position="268"/>
    </location>
</feature>
<feature type="compositionally biased region" description="Polar residues" evidence="2">
    <location>
        <begin position="354"/>
        <end position="364"/>
    </location>
</feature>
<evidence type="ECO:0008006" key="7">
    <source>
        <dbReference type="Google" id="ProtNLM"/>
    </source>
</evidence>
<feature type="domain" description="MIF4G-like type 2" evidence="4">
    <location>
        <begin position="629"/>
        <end position="981"/>
    </location>
</feature>
<accession>A0A316V8B0</accession>
<dbReference type="InParanoid" id="A0A316V8B0"/>
<evidence type="ECO:0000313" key="6">
    <source>
        <dbReference type="Proteomes" id="UP000245771"/>
    </source>
</evidence>
<dbReference type="InterPro" id="IPR016024">
    <property type="entry name" value="ARM-type_fold"/>
</dbReference>
<organism evidence="5 6">
    <name type="scientific">Meira miltonrushii</name>
    <dbReference type="NCBI Taxonomy" id="1280837"/>
    <lineage>
        <taxon>Eukaryota</taxon>
        <taxon>Fungi</taxon>
        <taxon>Dikarya</taxon>
        <taxon>Basidiomycota</taxon>
        <taxon>Ustilaginomycotina</taxon>
        <taxon>Exobasidiomycetes</taxon>
        <taxon>Exobasidiales</taxon>
        <taxon>Brachybasidiaceae</taxon>
        <taxon>Meira</taxon>
    </lineage>
</organism>
<gene>
    <name evidence="5" type="ORF">FA14DRAFT_108335</name>
</gene>
<dbReference type="SUPFAM" id="SSF48371">
    <property type="entry name" value="ARM repeat"/>
    <property type="match status" value="3"/>
</dbReference>
<dbReference type="GO" id="GO:0005634">
    <property type="term" value="C:nucleus"/>
    <property type="evidence" value="ECO:0007669"/>
    <property type="project" value="TreeGrafter"/>
</dbReference>